<protein>
    <submittedName>
        <fullName evidence="1">Uncharacterized protein</fullName>
    </submittedName>
</protein>
<evidence type="ECO:0000313" key="1">
    <source>
        <dbReference type="EMBL" id="RCN51239.1"/>
    </source>
</evidence>
<evidence type="ECO:0000313" key="2">
    <source>
        <dbReference type="Proteomes" id="UP000252519"/>
    </source>
</evidence>
<dbReference type="OrthoDB" id="5871787at2759"/>
<sequence>MAGLWSEDRQLELINQYAALNSSVLMGAPLLKGANSPAGTAHKASGARFTPY</sequence>
<dbReference type="AlphaFoldDB" id="A0A368H6H0"/>
<reference evidence="1 2" key="1">
    <citation type="submission" date="2014-10" db="EMBL/GenBank/DDBJ databases">
        <title>Draft genome of the hookworm Ancylostoma caninum.</title>
        <authorList>
            <person name="Mitreva M."/>
        </authorList>
    </citation>
    <scope>NUCLEOTIDE SEQUENCE [LARGE SCALE GENOMIC DNA]</scope>
    <source>
        <strain evidence="1 2">Baltimore</strain>
    </source>
</reference>
<proteinExistence type="predicted"/>
<dbReference type="EMBL" id="JOJR01000015">
    <property type="protein sequence ID" value="RCN51239.1"/>
    <property type="molecule type" value="Genomic_DNA"/>
</dbReference>
<organism evidence="1 2">
    <name type="scientific">Ancylostoma caninum</name>
    <name type="common">Dog hookworm</name>
    <dbReference type="NCBI Taxonomy" id="29170"/>
    <lineage>
        <taxon>Eukaryota</taxon>
        <taxon>Metazoa</taxon>
        <taxon>Ecdysozoa</taxon>
        <taxon>Nematoda</taxon>
        <taxon>Chromadorea</taxon>
        <taxon>Rhabditida</taxon>
        <taxon>Rhabditina</taxon>
        <taxon>Rhabditomorpha</taxon>
        <taxon>Strongyloidea</taxon>
        <taxon>Ancylostomatidae</taxon>
        <taxon>Ancylostomatinae</taxon>
        <taxon>Ancylostoma</taxon>
    </lineage>
</organism>
<comment type="caution">
    <text evidence="1">The sequence shown here is derived from an EMBL/GenBank/DDBJ whole genome shotgun (WGS) entry which is preliminary data.</text>
</comment>
<name>A0A368H6H0_ANCCA</name>
<keyword evidence="2" id="KW-1185">Reference proteome</keyword>
<gene>
    <name evidence="1" type="ORF">ANCCAN_02600</name>
</gene>
<dbReference type="Proteomes" id="UP000252519">
    <property type="component" value="Unassembled WGS sequence"/>
</dbReference>
<accession>A0A368H6H0</accession>